<feature type="binding site" evidence="10">
    <location>
        <position position="99"/>
    </location>
    <ligand>
        <name>Zn(2+)</name>
        <dbReference type="ChEBI" id="CHEBI:29105"/>
    </ligand>
</feature>
<dbReference type="Gene3D" id="1.10.10.350">
    <property type="match status" value="1"/>
</dbReference>
<dbReference type="CDD" id="cd00808">
    <property type="entry name" value="GluRS_core"/>
    <property type="match status" value="1"/>
</dbReference>
<dbReference type="GO" id="GO:0008270">
    <property type="term" value="F:zinc ion binding"/>
    <property type="evidence" value="ECO:0007669"/>
    <property type="project" value="UniProtKB-UniRule"/>
</dbReference>
<feature type="short sequence motif" description="'KMSKS' region" evidence="10">
    <location>
        <begin position="236"/>
        <end position="240"/>
    </location>
</feature>
<accession>A0A1G9AY54</accession>
<dbReference type="InterPro" id="IPR014729">
    <property type="entry name" value="Rossmann-like_a/b/a_fold"/>
</dbReference>
<comment type="subcellular location">
    <subcellularLocation>
        <location evidence="1 10">Cytoplasm</location>
    </subcellularLocation>
</comment>
<dbReference type="SUPFAM" id="SSF48163">
    <property type="entry name" value="An anticodon-binding domain of class I aminoacyl-tRNA synthetases"/>
    <property type="match status" value="1"/>
</dbReference>
<dbReference type="InterPro" id="IPR020058">
    <property type="entry name" value="Glu/Gln-tRNA-synth_Ib_cat-dom"/>
</dbReference>
<evidence type="ECO:0000256" key="3">
    <source>
        <dbReference type="ARBA" id="ARBA00011245"/>
    </source>
</evidence>
<keyword evidence="10" id="KW-0479">Metal-binding</keyword>
<comment type="catalytic activity">
    <reaction evidence="10">
        <text>tRNA(Glu) + L-glutamate + ATP = L-glutamyl-tRNA(Glu) + AMP + diphosphate</text>
        <dbReference type="Rhea" id="RHEA:23540"/>
        <dbReference type="Rhea" id="RHEA-COMP:9663"/>
        <dbReference type="Rhea" id="RHEA-COMP:9680"/>
        <dbReference type="ChEBI" id="CHEBI:29985"/>
        <dbReference type="ChEBI" id="CHEBI:30616"/>
        <dbReference type="ChEBI" id="CHEBI:33019"/>
        <dbReference type="ChEBI" id="CHEBI:78442"/>
        <dbReference type="ChEBI" id="CHEBI:78520"/>
        <dbReference type="ChEBI" id="CHEBI:456215"/>
        <dbReference type="EC" id="6.1.1.17"/>
    </reaction>
</comment>
<evidence type="ECO:0000256" key="4">
    <source>
        <dbReference type="ARBA" id="ARBA00022490"/>
    </source>
</evidence>
<keyword evidence="4 10" id="KW-0963">Cytoplasm</keyword>
<reference evidence="14" key="1">
    <citation type="submission" date="2016-10" db="EMBL/GenBank/DDBJ databases">
        <authorList>
            <person name="Varghese N."/>
            <person name="Submissions S."/>
        </authorList>
    </citation>
    <scope>NUCLEOTIDE SEQUENCE [LARGE SCALE GENOMIC DNA]</scope>
    <source>
        <strain evidence="14">DSM 16995</strain>
    </source>
</reference>
<feature type="binding site" evidence="10">
    <location>
        <position position="126"/>
    </location>
    <ligand>
        <name>Zn(2+)</name>
        <dbReference type="ChEBI" id="CHEBI:29105"/>
    </ligand>
</feature>
<keyword evidence="10" id="KW-0862">Zinc</keyword>
<dbReference type="InterPro" id="IPR004527">
    <property type="entry name" value="Glu-tRNA-ligase_bac/mito"/>
</dbReference>
<dbReference type="InterPro" id="IPR008925">
    <property type="entry name" value="aa_tRNA-synth_I_cd-bd_sf"/>
</dbReference>
<dbReference type="GO" id="GO:0000049">
    <property type="term" value="F:tRNA binding"/>
    <property type="evidence" value="ECO:0007669"/>
    <property type="project" value="InterPro"/>
</dbReference>
<dbReference type="SUPFAM" id="SSF52374">
    <property type="entry name" value="Nucleotidylyl transferase"/>
    <property type="match status" value="1"/>
</dbReference>
<proteinExistence type="inferred from homology"/>
<dbReference type="PROSITE" id="PS00178">
    <property type="entry name" value="AA_TRNA_LIGASE_I"/>
    <property type="match status" value="1"/>
</dbReference>
<evidence type="ECO:0000256" key="8">
    <source>
        <dbReference type="ARBA" id="ARBA00022917"/>
    </source>
</evidence>
<comment type="cofactor">
    <cofactor evidence="10">
        <name>Zn(2+)</name>
        <dbReference type="ChEBI" id="CHEBI:29105"/>
    </cofactor>
    <text evidence="10">Binds 1 zinc ion per subunit.</text>
</comment>
<dbReference type="GO" id="GO:0004818">
    <property type="term" value="F:glutamate-tRNA ligase activity"/>
    <property type="evidence" value="ECO:0007669"/>
    <property type="project" value="UniProtKB-UniRule"/>
</dbReference>
<dbReference type="InterPro" id="IPR020751">
    <property type="entry name" value="aa-tRNA-synth_I_codon-bd_sub2"/>
</dbReference>
<dbReference type="InterPro" id="IPR033910">
    <property type="entry name" value="GluRS_core"/>
</dbReference>
<dbReference type="HAMAP" id="MF_00022">
    <property type="entry name" value="Glu_tRNA_synth_type1"/>
    <property type="match status" value="1"/>
</dbReference>
<evidence type="ECO:0000256" key="7">
    <source>
        <dbReference type="ARBA" id="ARBA00022840"/>
    </source>
</evidence>
<dbReference type="Pfam" id="PF00749">
    <property type="entry name" value="tRNA-synt_1c"/>
    <property type="match status" value="1"/>
</dbReference>
<feature type="binding site" evidence="10">
    <location>
        <position position="101"/>
    </location>
    <ligand>
        <name>Zn(2+)</name>
        <dbReference type="ChEBI" id="CHEBI:29105"/>
    </ligand>
</feature>
<evidence type="ECO:0000256" key="2">
    <source>
        <dbReference type="ARBA" id="ARBA00007894"/>
    </source>
</evidence>
<keyword evidence="7 10" id="KW-0067">ATP-binding</keyword>
<dbReference type="GO" id="GO:0006424">
    <property type="term" value="P:glutamyl-tRNA aminoacylation"/>
    <property type="evidence" value="ECO:0007669"/>
    <property type="project" value="UniProtKB-UniRule"/>
</dbReference>
<dbReference type="STRING" id="246191.SAMN05660337_0072"/>
<comment type="subunit">
    <text evidence="3 10">Monomer.</text>
</comment>
<dbReference type="AlphaFoldDB" id="A0A1G9AY54"/>
<comment type="function">
    <text evidence="10">Catalyzes the attachment of glutamate to tRNA(Glu) in a two-step reaction: glutamate is first activated by ATP to form Glu-AMP and then transferred to the acceptor end of tRNA(Glu).</text>
</comment>
<feature type="short sequence motif" description="'HIGH' region" evidence="10">
    <location>
        <begin position="10"/>
        <end position="20"/>
    </location>
</feature>
<evidence type="ECO:0000256" key="10">
    <source>
        <dbReference type="HAMAP-Rule" id="MF_00022"/>
    </source>
</evidence>
<dbReference type="PANTHER" id="PTHR43311:SF2">
    <property type="entry name" value="GLUTAMATE--TRNA LIGASE, MITOCHONDRIAL-RELATED"/>
    <property type="match status" value="1"/>
</dbReference>
<keyword evidence="9 10" id="KW-0030">Aminoacyl-tRNA synthetase</keyword>
<dbReference type="FunFam" id="3.40.50.620:FF:000007">
    <property type="entry name" value="Glutamate--tRNA ligase"/>
    <property type="match status" value="1"/>
</dbReference>
<dbReference type="InterPro" id="IPR001412">
    <property type="entry name" value="aa-tRNA-synth_I_CS"/>
</dbReference>
<evidence type="ECO:0000256" key="5">
    <source>
        <dbReference type="ARBA" id="ARBA00022598"/>
    </source>
</evidence>
<dbReference type="InterPro" id="IPR000924">
    <property type="entry name" value="Glu/Gln-tRNA-synth"/>
</dbReference>
<feature type="domain" description="Aminoacyl-tRNA synthetase class I anticodon-binding" evidence="12">
    <location>
        <begin position="322"/>
        <end position="460"/>
    </location>
</feature>
<evidence type="ECO:0000256" key="6">
    <source>
        <dbReference type="ARBA" id="ARBA00022741"/>
    </source>
</evidence>
<dbReference type="Gene3D" id="3.40.50.620">
    <property type="entry name" value="HUPs"/>
    <property type="match status" value="1"/>
</dbReference>
<dbReference type="NCBIfam" id="TIGR00464">
    <property type="entry name" value="gltX_bact"/>
    <property type="match status" value="1"/>
</dbReference>
<dbReference type="PANTHER" id="PTHR43311">
    <property type="entry name" value="GLUTAMATE--TRNA LIGASE"/>
    <property type="match status" value="1"/>
</dbReference>
<dbReference type="InterPro" id="IPR049940">
    <property type="entry name" value="GluQ/Sye"/>
</dbReference>
<dbReference type="Pfam" id="PF19269">
    <property type="entry name" value="Anticodon_2"/>
    <property type="match status" value="1"/>
</dbReference>
<gene>
    <name evidence="10" type="primary">gltX</name>
    <name evidence="13" type="ORF">SAMN05660337_0072</name>
</gene>
<sequence>MSNTVTRFAPSPTGHLHIGGARTALFSWLLARRNNGKFVLRIEDTDQKRSTQEYTDAILDSMRWLGIDWDGELMYQSERFDLYNSYIDKLLEDGNAYWCDCTSEQVDAMREKAMLEKRKPKYDGSCRDKNIGPGENRVVRFKAPLEGRTSFNDMIKGPIVIENAEMDDMILRRSDGAPTYNLAVVVDDHTMGITQVLRGDDHINNTPRQIQIYKALGWDIPRFGHVPMILGPDKKKLSKRHGALSVMEYEKMGYLPEAVVNYLVRLGWSHGDQEIFSKEELFELFNTEHLGNSPSVFDTKKLDWVNCEYIKAKAPAELIPGMRSFLPEGTEVADEYLEKIIPLLQPRASNYKEMADMCDFFLVSADKLEYNEAAVAKVFTPEAIAHLKELTSRIEADTEFSHDSLEAIHTGYLAEKGLKFKAIGQPVRLALCGKVQSPGGLYDLMLVMGKDESIARMKKAMTLV</sequence>
<feature type="binding site" evidence="10">
    <location>
        <position position="239"/>
    </location>
    <ligand>
        <name>ATP</name>
        <dbReference type="ChEBI" id="CHEBI:30616"/>
    </ligand>
</feature>
<dbReference type="PRINTS" id="PR00987">
    <property type="entry name" value="TRNASYNTHGLU"/>
</dbReference>
<comment type="similarity">
    <text evidence="2 10">Belongs to the class-I aminoacyl-tRNA synthetase family. Glutamate--tRNA ligase type 1 subfamily.</text>
</comment>
<dbReference type="InterPro" id="IPR045462">
    <property type="entry name" value="aa-tRNA-synth_I_cd-bd"/>
</dbReference>
<name>A0A1G9AY54_9BACT</name>
<evidence type="ECO:0000259" key="12">
    <source>
        <dbReference type="Pfam" id="PF19269"/>
    </source>
</evidence>
<dbReference type="NCBIfam" id="NF004314">
    <property type="entry name" value="PRK05710.1-3"/>
    <property type="match status" value="1"/>
</dbReference>
<organism evidence="13 14">
    <name type="scientific">Maridesulfovibrio ferrireducens</name>
    <dbReference type="NCBI Taxonomy" id="246191"/>
    <lineage>
        <taxon>Bacteria</taxon>
        <taxon>Pseudomonadati</taxon>
        <taxon>Thermodesulfobacteriota</taxon>
        <taxon>Desulfovibrionia</taxon>
        <taxon>Desulfovibrionales</taxon>
        <taxon>Desulfovibrionaceae</taxon>
        <taxon>Maridesulfovibrio</taxon>
    </lineage>
</organism>
<keyword evidence="8 10" id="KW-0648">Protein biosynthesis</keyword>
<evidence type="ECO:0000313" key="13">
    <source>
        <dbReference type="EMBL" id="SDK32153.1"/>
    </source>
</evidence>
<dbReference type="GO" id="GO:0005829">
    <property type="term" value="C:cytosol"/>
    <property type="evidence" value="ECO:0007669"/>
    <property type="project" value="TreeGrafter"/>
</dbReference>
<keyword evidence="14" id="KW-1185">Reference proteome</keyword>
<evidence type="ECO:0000313" key="14">
    <source>
        <dbReference type="Proteomes" id="UP000199053"/>
    </source>
</evidence>
<feature type="domain" description="Glutamyl/glutaminyl-tRNA synthetase class Ib catalytic" evidence="11">
    <location>
        <begin position="5"/>
        <end position="304"/>
    </location>
</feature>
<dbReference type="GO" id="GO:0005524">
    <property type="term" value="F:ATP binding"/>
    <property type="evidence" value="ECO:0007669"/>
    <property type="project" value="UniProtKB-UniRule"/>
</dbReference>
<evidence type="ECO:0000256" key="1">
    <source>
        <dbReference type="ARBA" id="ARBA00004496"/>
    </source>
</evidence>
<dbReference type="OrthoDB" id="9807503at2"/>
<evidence type="ECO:0000259" key="11">
    <source>
        <dbReference type="Pfam" id="PF00749"/>
    </source>
</evidence>
<feature type="binding site" evidence="10">
    <location>
        <position position="128"/>
    </location>
    <ligand>
        <name>Zn(2+)</name>
        <dbReference type="ChEBI" id="CHEBI:29105"/>
    </ligand>
</feature>
<dbReference type="EMBL" id="FNGA01000001">
    <property type="protein sequence ID" value="SDK32153.1"/>
    <property type="molecule type" value="Genomic_DNA"/>
</dbReference>
<evidence type="ECO:0000256" key="9">
    <source>
        <dbReference type="ARBA" id="ARBA00023146"/>
    </source>
</evidence>
<keyword evidence="5 10" id="KW-0436">Ligase</keyword>
<keyword evidence="6 10" id="KW-0547">Nucleotide-binding</keyword>
<dbReference type="RefSeq" id="WP_092157165.1">
    <property type="nucleotide sequence ID" value="NZ_FNGA01000001.1"/>
</dbReference>
<dbReference type="EC" id="6.1.1.17" evidence="10"/>
<protein>
    <recommendedName>
        <fullName evidence="10">Glutamate--tRNA ligase</fullName>
        <ecNumber evidence="10">6.1.1.17</ecNumber>
    </recommendedName>
    <alternativeName>
        <fullName evidence="10">Glutamyl-tRNA synthetase</fullName>
        <shortName evidence="10">GluRS</shortName>
    </alternativeName>
</protein>
<dbReference type="Proteomes" id="UP000199053">
    <property type="component" value="Unassembled WGS sequence"/>
</dbReference>